<gene>
    <name evidence="2" type="ORF">BN381_300007</name>
</gene>
<organism evidence="2 3">
    <name type="scientific">Candidatus Neomicrothrix parvicella RN1</name>
    <dbReference type="NCBI Taxonomy" id="1229780"/>
    <lineage>
        <taxon>Bacteria</taxon>
        <taxon>Bacillati</taxon>
        <taxon>Actinomycetota</taxon>
        <taxon>Acidimicrobiia</taxon>
        <taxon>Acidimicrobiales</taxon>
        <taxon>Microthrixaceae</taxon>
        <taxon>Candidatus Neomicrothrix</taxon>
    </lineage>
</organism>
<feature type="domain" description="SnoaL-like" evidence="1">
    <location>
        <begin position="14"/>
        <end position="122"/>
    </location>
</feature>
<dbReference type="Proteomes" id="UP000018291">
    <property type="component" value="Unassembled WGS sequence"/>
</dbReference>
<comment type="caution">
    <text evidence="2">The sequence shown here is derived from an EMBL/GenBank/DDBJ whole genome shotgun (WGS) entry which is preliminary data.</text>
</comment>
<keyword evidence="3" id="KW-1185">Reference proteome</keyword>
<sequence length="151" mass="16426">MRRMGASTIHQTIDRWHAYLRGDDPDGLDALLADDVVFYSPIVYTPQEGKAVTALYLAAAKQTLPGTGATGDGTTGPGTAFRYIKQVLADDTAVLEFETSVEGTYVNGVDIIRIDDEGRIVEFRVMLRPLKAINLVHRQMGEALEALTAGE</sequence>
<proteinExistence type="predicted"/>
<dbReference type="InterPro" id="IPR032710">
    <property type="entry name" value="NTF2-like_dom_sf"/>
</dbReference>
<evidence type="ECO:0000259" key="1">
    <source>
        <dbReference type="Pfam" id="PF12680"/>
    </source>
</evidence>
<dbReference type="Gene3D" id="3.10.450.50">
    <property type="match status" value="1"/>
</dbReference>
<accession>R4YZN0</accession>
<dbReference type="SUPFAM" id="SSF54427">
    <property type="entry name" value="NTF2-like"/>
    <property type="match status" value="1"/>
</dbReference>
<dbReference type="STRING" id="1229780.BN381_300007"/>
<dbReference type="EMBL" id="CANL01000024">
    <property type="protein sequence ID" value="CCM63860.1"/>
    <property type="molecule type" value="Genomic_DNA"/>
</dbReference>
<reference evidence="2 3" key="1">
    <citation type="journal article" date="2013" name="ISME J.">
        <title>Metabolic model for the filamentous 'Candidatus Microthrix parvicella' based on genomic and metagenomic analyses.</title>
        <authorList>
            <person name="Jon McIlroy S."/>
            <person name="Kristiansen R."/>
            <person name="Albertsen M."/>
            <person name="Michael Karst S."/>
            <person name="Rossetti S."/>
            <person name="Lund Nielsen J."/>
            <person name="Tandoi V."/>
            <person name="James Seviour R."/>
            <person name="Nielsen P.H."/>
        </authorList>
    </citation>
    <scope>NUCLEOTIDE SEQUENCE [LARGE SCALE GENOMIC DNA]</scope>
    <source>
        <strain evidence="2 3">RN1</strain>
    </source>
</reference>
<name>R4YZN0_9ACTN</name>
<dbReference type="HOGENOM" id="CLU_119884_0_0_11"/>
<evidence type="ECO:0000313" key="3">
    <source>
        <dbReference type="Proteomes" id="UP000018291"/>
    </source>
</evidence>
<dbReference type="eggNOG" id="COG3631">
    <property type="taxonomic scope" value="Bacteria"/>
</dbReference>
<dbReference type="InterPro" id="IPR037401">
    <property type="entry name" value="SnoaL-like"/>
</dbReference>
<dbReference type="Pfam" id="PF12680">
    <property type="entry name" value="SnoaL_2"/>
    <property type="match status" value="1"/>
</dbReference>
<evidence type="ECO:0000313" key="2">
    <source>
        <dbReference type="EMBL" id="CCM63860.1"/>
    </source>
</evidence>
<protein>
    <recommendedName>
        <fullName evidence="1">SnoaL-like domain-containing protein</fullName>
    </recommendedName>
</protein>
<dbReference type="AlphaFoldDB" id="R4YZN0"/>